<dbReference type="InParanoid" id="A7RYN8"/>
<sequence>MDESNGGDHETGEPNEEMAADYLIDEKTELVRGFLQEKDIIERAHTEELDELRLSFETEKEAMIRSFDCEREEMRRHFDKEKDKIRYEFQQEKHVLKLAFEDEKLNIVSFLEKEIEELRGKFEKEKKELRDHFNKAAREREHQFRLEKAEAEGKVRRELERVQEVEGEIKRTLLKGLGDLENIYFSESAALEHWQNNDKPEADMHFKGKLDDSLNEDRKLTFKDLEDERNKMFLYHSTRQGELEHEFSGEIVELEQRFKEQKKDLMNIFKNEKQELEENARREKEDIRQKLETDFRRVLKHERSRFDATLQGFENDIAMLRYQKEQLEKSYSLEVERLQFRFERERLENEKRVGREKRELKRLLREHFSRKMYDERMRLDWVLRHLGLGGSGQFAQVSRSSSCEFFPSSNSSVTSGSSEL</sequence>
<evidence type="ECO:0000313" key="2">
    <source>
        <dbReference type="EMBL" id="EDO43397.1"/>
    </source>
</evidence>
<dbReference type="EMBL" id="DS469554">
    <property type="protein sequence ID" value="EDO43397.1"/>
    <property type="molecule type" value="Genomic_DNA"/>
</dbReference>
<organism evidence="2 3">
    <name type="scientific">Nematostella vectensis</name>
    <name type="common">Starlet sea anemone</name>
    <dbReference type="NCBI Taxonomy" id="45351"/>
    <lineage>
        <taxon>Eukaryota</taxon>
        <taxon>Metazoa</taxon>
        <taxon>Cnidaria</taxon>
        <taxon>Anthozoa</taxon>
        <taxon>Hexacorallia</taxon>
        <taxon>Actiniaria</taxon>
        <taxon>Edwardsiidae</taxon>
        <taxon>Nematostella</taxon>
    </lineage>
</organism>
<protein>
    <submittedName>
        <fullName evidence="2">Uncharacterized protein</fullName>
    </submittedName>
</protein>
<name>A7RYN8_NEMVE</name>
<dbReference type="OMA" id="VECAHED"/>
<dbReference type="AlphaFoldDB" id="A7RYN8"/>
<dbReference type="OrthoDB" id="5968697at2759"/>
<dbReference type="KEGG" id="nve:5515285"/>
<evidence type="ECO:0000313" key="3">
    <source>
        <dbReference type="Proteomes" id="UP000001593"/>
    </source>
</evidence>
<keyword evidence="1" id="KW-0175">Coiled coil</keyword>
<accession>A7RYN8</accession>
<feature type="coiled-coil region" evidence="1">
    <location>
        <begin position="108"/>
        <end position="168"/>
    </location>
</feature>
<keyword evidence="3" id="KW-1185">Reference proteome</keyword>
<reference evidence="2 3" key="1">
    <citation type="journal article" date="2007" name="Science">
        <title>Sea anemone genome reveals ancestral eumetazoan gene repertoire and genomic organization.</title>
        <authorList>
            <person name="Putnam N.H."/>
            <person name="Srivastava M."/>
            <person name="Hellsten U."/>
            <person name="Dirks B."/>
            <person name="Chapman J."/>
            <person name="Salamov A."/>
            <person name="Terry A."/>
            <person name="Shapiro H."/>
            <person name="Lindquist E."/>
            <person name="Kapitonov V.V."/>
            <person name="Jurka J."/>
            <person name="Genikhovich G."/>
            <person name="Grigoriev I.V."/>
            <person name="Lucas S.M."/>
            <person name="Steele R.E."/>
            <person name="Finnerty J.R."/>
            <person name="Technau U."/>
            <person name="Martindale M.Q."/>
            <person name="Rokhsar D.S."/>
        </authorList>
    </citation>
    <scope>NUCLEOTIDE SEQUENCE [LARGE SCALE GENOMIC DNA]</scope>
    <source>
        <strain evidence="3">CH2 X CH6</strain>
    </source>
</reference>
<gene>
    <name evidence="2" type="ORF">NEMVEDRAFT_v1g204084</name>
</gene>
<feature type="coiled-coil region" evidence="1">
    <location>
        <begin position="251"/>
        <end position="366"/>
    </location>
</feature>
<dbReference type="PhylomeDB" id="A7RYN8"/>
<evidence type="ECO:0000256" key="1">
    <source>
        <dbReference type="SAM" id="Coils"/>
    </source>
</evidence>
<proteinExistence type="predicted"/>
<dbReference type="Proteomes" id="UP000001593">
    <property type="component" value="Unassembled WGS sequence"/>
</dbReference>
<dbReference type="HOGENOM" id="CLU_654371_0_0_1"/>